<protein>
    <submittedName>
        <fullName evidence="3">NAD-dependent epimerase/dehydratase family protein</fullName>
    </submittedName>
</protein>
<accession>A0A4U1CGI6</accession>
<reference evidence="3 4" key="1">
    <citation type="submission" date="2019-04" db="EMBL/GenBank/DDBJ databases">
        <title>Pedobacter sp. AR-2-6 sp. nov., isolated from Arctic soil.</title>
        <authorList>
            <person name="Dahal R.H."/>
            <person name="Kim D.-U."/>
        </authorList>
    </citation>
    <scope>NUCLEOTIDE SEQUENCE [LARGE SCALE GENOMIC DNA]</scope>
    <source>
        <strain evidence="3 4">AR-2-6</strain>
    </source>
</reference>
<organism evidence="3 4">
    <name type="scientific">Pedobacter cryotolerans</name>
    <dbReference type="NCBI Taxonomy" id="2571270"/>
    <lineage>
        <taxon>Bacteria</taxon>
        <taxon>Pseudomonadati</taxon>
        <taxon>Bacteroidota</taxon>
        <taxon>Sphingobacteriia</taxon>
        <taxon>Sphingobacteriales</taxon>
        <taxon>Sphingobacteriaceae</taxon>
        <taxon>Pedobacter</taxon>
    </lineage>
</organism>
<dbReference type="Proteomes" id="UP000310477">
    <property type="component" value="Unassembled WGS sequence"/>
</dbReference>
<feature type="domain" description="NAD-dependent epimerase/dehydratase" evidence="2">
    <location>
        <begin position="3"/>
        <end position="200"/>
    </location>
</feature>
<evidence type="ECO:0000313" key="4">
    <source>
        <dbReference type="Proteomes" id="UP000310477"/>
    </source>
</evidence>
<dbReference type="EMBL" id="SWBO01000001">
    <property type="protein sequence ID" value="TKC03501.1"/>
    <property type="molecule type" value="Genomic_DNA"/>
</dbReference>
<evidence type="ECO:0000256" key="1">
    <source>
        <dbReference type="ARBA" id="ARBA00007637"/>
    </source>
</evidence>
<proteinExistence type="inferred from homology"/>
<gene>
    <name evidence="3" type="ORF">FA045_02720</name>
</gene>
<evidence type="ECO:0000259" key="2">
    <source>
        <dbReference type="Pfam" id="PF01370"/>
    </source>
</evidence>
<dbReference type="AlphaFoldDB" id="A0A4U1CGI6"/>
<dbReference type="Pfam" id="PF01370">
    <property type="entry name" value="Epimerase"/>
    <property type="match status" value="1"/>
</dbReference>
<comment type="caution">
    <text evidence="3">The sequence shown here is derived from an EMBL/GenBank/DDBJ whole genome shotgun (WGS) entry which is preliminary data.</text>
</comment>
<dbReference type="Gene3D" id="3.40.50.720">
    <property type="entry name" value="NAD(P)-binding Rossmann-like Domain"/>
    <property type="match status" value="1"/>
</dbReference>
<comment type="similarity">
    <text evidence="1">Belongs to the NAD(P)-dependent epimerase/dehydratase family.</text>
</comment>
<dbReference type="InterPro" id="IPR001509">
    <property type="entry name" value="Epimerase_deHydtase"/>
</dbReference>
<dbReference type="OrthoDB" id="329806at2"/>
<dbReference type="PANTHER" id="PTHR43000">
    <property type="entry name" value="DTDP-D-GLUCOSE 4,6-DEHYDRATASE-RELATED"/>
    <property type="match status" value="1"/>
</dbReference>
<dbReference type="RefSeq" id="WP_136874183.1">
    <property type="nucleotide sequence ID" value="NZ_SWBO01000001.1"/>
</dbReference>
<dbReference type="InterPro" id="IPR036291">
    <property type="entry name" value="NAD(P)-bd_dom_sf"/>
</dbReference>
<evidence type="ECO:0000313" key="3">
    <source>
        <dbReference type="EMBL" id="TKC03501.1"/>
    </source>
</evidence>
<dbReference type="SUPFAM" id="SSF51735">
    <property type="entry name" value="NAD(P)-binding Rossmann-fold domains"/>
    <property type="match status" value="1"/>
</dbReference>
<sequence length="297" mass="32008">MKILLTGSSGFLGSVILDVLSNHADVISLSRKNANIIADLVDGTPKLPQVDLVIHCAGKAHSVPKTEVEKQAFFDVNVNGTANLLKGLEATPILPQSFVLISTVAVYGCETGTLINEGYPLNATDAYGVSKIQAEQLVKEWCAKHNIICSILRLPLLVGKNPPGNLGAMIKGIQKGYYFNIAGGKAKKSMVLTSDVAKIIPELAKIGGTYNLTDGYHPSFGKLAQLMGKQLGKARIKNMPYWLANVLGKAGNLLGNKSPINQNKVVKITSDLTFDDSKARKILNWKPNSVLEEFKIK</sequence>
<name>A0A4U1CGI6_9SPHI</name>
<keyword evidence="4" id="KW-1185">Reference proteome</keyword>